<reference evidence="2 3" key="1">
    <citation type="journal article" date="2016" name="Genome Announc.">
        <title>Complete Genome and Plasmid Sequences for Rhodococcus fascians D188 and Draft Sequences for Rhodococcus Isolates PBTS 1 and PBTS 2.</title>
        <authorList>
            <person name="Stamler R.A."/>
            <person name="Vereecke D."/>
            <person name="Zhang Y."/>
            <person name="Schilkey F."/>
            <person name="Devitt N."/>
            <person name="Randall J.J."/>
        </authorList>
    </citation>
    <scope>NUCLEOTIDE SEQUENCE [LARGE SCALE GENOMIC DNA]</scope>
    <source>
        <strain evidence="2 3">PBTS2</strain>
    </source>
</reference>
<dbReference type="Pfam" id="PF08592">
    <property type="entry name" value="Anthrone_oxy"/>
    <property type="match status" value="1"/>
</dbReference>
<sequence>MIDKISSIATLVAAVGCGLVAGVMLAFSVSVLPGLASLPVPDAIAAMQRSNAAILNPLFLTLFVGTALTCSLATVLAITTEGGRSTWVGAGAALYVVGCFVVTVAFNVPLNDALAAVDPASPSGADMWQSFTSNWTRWNTVRIISSTAACAVLILGQGRSALG</sequence>
<evidence type="ECO:0000313" key="3">
    <source>
        <dbReference type="Proteomes" id="UP000076038"/>
    </source>
</evidence>
<dbReference type="PROSITE" id="PS51257">
    <property type="entry name" value="PROKAR_LIPOPROTEIN"/>
    <property type="match status" value="1"/>
</dbReference>
<proteinExistence type="predicted"/>
<evidence type="ECO:0008006" key="4">
    <source>
        <dbReference type="Google" id="ProtNLM"/>
    </source>
</evidence>
<keyword evidence="1" id="KW-0472">Membrane</keyword>
<protein>
    <recommendedName>
        <fullName evidence="4">DUF1772 domain-containing protein</fullName>
    </recommendedName>
</protein>
<dbReference type="RefSeq" id="WP_032400008.1">
    <property type="nucleotide sequence ID" value="NZ_CP015220.1"/>
</dbReference>
<dbReference type="InterPro" id="IPR013901">
    <property type="entry name" value="Anthrone_oxy"/>
</dbReference>
<name>A0A143QSZ1_RHOFA</name>
<keyword evidence="1" id="KW-1133">Transmembrane helix</keyword>
<dbReference type="OrthoDB" id="428263at2"/>
<feature type="transmembrane region" description="Helical" evidence="1">
    <location>
        <begin position="58"/>
        <end position="79"/>
    </location>
</feature>
<gene>
    <name evidence="2" type="ORF">A3Q41_04211</name>
</gene>
<reference evidence="3" key="2">
    <citation type="submission" date="2016-04" db="EMBL/GenBank/DDBJ databases">
        <title>Complete Genome and Plasmid Sequences for Rhodococcus fascians D188 and Draft Sequences for Rhodococcus spp. Isolates PBTS 1 and PBTS 2.</title>
        <authorList>
            <person name="Stamer R."/>
            <person name="Vereecke D."/>
            <person name="Zhang Y."/>
            <person name="Schilkey F."/>
            <person name="Devitt N."/>
            <person name="Randall J."/>
        </authorList>
    </citation>
    <scope>NUCLEOTIDE SEQUENCE [LARGE SCALE GENOMIC DNA]</scope>
    <source>
        <strain evidence="3">PBTS2</strain>
    </source>
</reference>
<evidence type="ECO:0000313" key="2">
    <source>
        <dbReference type="EMBL" id="AMY25487.1"/>
    </source>
</evidence>
<keyword evidence="3" id="KW-1185">Reference proteome</keyword>
<feature type="transmembrane region" description="Helical" evidence="1">
    <location>
        <begin position="86"/>
        <end position="106"/>
    </location>
</feature>
<dbReference type="AlphaFoldDB" id="A0A143QSZ1"/>
<feature type="transmembrane region" description="Helical" evidence="1">
    <location>
        <begin position="12"/>
        <end position="38"/>
    </location>
</feature>
<dbReference type="EMBL" id="CP015220">
    <property type="protein sequence ID" value="AMY25487.1"/>
    <property type="molecule type" value="Genomic_DNA"/>
</dbReference>
<keyword evidence="1" id="KW-0812">Transmembrane</keyword>
<accession>A0A143QSZ1</accession>
<dbReference type="KEGG" id="rhs:A3Q41_04211"/>
<evidence type="ECO:0000256" key="1">
    <source>
        <dbReference type="SAM" id="Phobius"/>
    </source>
</evidence>
<dbReference type="Proteomes" id="UP000076038">
    <property type="component" value="Chromosome"/>
</dbReference>
<dbReference type="PATRIC" id="fig|1653479.3.peg.4266"/>
<organism evidence="2 3">
    <name type="scientific">Rhodococcoides fascians</name>
    <name type="common">Rhodococcus fascians</name>
    <dbReference type="NCBI Taxonomy" id="1828"/>
    <lineage>
        <taxon>Bacteria</taxon>
        <taxon>Bacillati</taxon>
        <taxon>Actinomycetota</taxon>
        <taxon>Actinomycetes</taxon>
        <taxon>Mycobacteriales</taxon>
        <taxon>Nocardiaceae</taxon>
        <taxon>Rhodococcoides</taxon>
    </lineage>
</organism>